<organism evidence="1 2">
    <name type="scientific">Diploscapter pachys</name>
    <dbReference type="NCBI Taxonomy" id="2018661"/>
    <lineage>
        <taxon>Eukaryota</taxon>
        <taxon>Metazoa</taxon>
        <taxon>Ecdysozoa</taxon>
        <taxon>Nematoda</taxon>
        <taxon>Chromadorea</taxon>
        <taxon>Rhabditida</taxon>
        <taxon>Rhabditina</taxon>
        <taxon>Rhabditomorpha</taxon>
        <taxon>Rhabditoidea</taxon>
        <taxon>Rhabditidae</taxon>
        <taxon>Diploscapter</taxon>
    </lineage>
</organism>
<proteinExistence type="predicted"/>
<accession>A0A2A2KC34</accession>
<comment type="caution">
    <text evidence="1">The sequence shown here is derived from an EMBL/GenBank/DDBJ whole genome shotgun (WGS) entry which is preliminary data.</text>
</comment>
<protein>
    <submittedName>
        <fullName evidence="1">Uncharacterized protein</fullName>
    </submittedName>
</protein>
<keyword evidence="2" id="KW-1185">Reference proteome</keyword>
<evidence type="ECO:0000313" key="1">
    <source>
        <dbReference type="EMBL" id="PAV71432.1"/>
    </source>
</evidence>
<gene>
    <name evidence="1" type="ORF">WR25_24683</name>
</gene>
<dbReference type="EMBL" id="LIAE01009035">
    <property type="protein sequence ID" value="PAV71432.1"/>
    <property type="molecule type" value="Genomic_DNA"/>
</dbReference>
<evidence type="ECO:0000313" key="2">
    <source>
        <dbReference type="Proteomes" id="UP000218231"/>
    </source>
</evidence>
<dbReference type="AlphaFoldDB" id="A0A2A2KC34"/>
<dbReference type="Proteomes" id="UP000218231">
    <property type="component" value="Unassembled WGS sequence"/>
</dbReference>
<name>A0A2A2KC34_9BILA</name>
<sequence>MRCPVDRRCIAVDNAAFALVEALAARSDATFVPMTVMIVPSHALLALIGLGQHRGGCLAQDLRLGEGSRFGREIGVRDLALRRGKIGGVGGEVVHRRLELVLRGTQAGAVGADRLQCRVDRGERGVGCAGEVERRRVGDRRVVGQLVELQAGATGAGAAVAAVTVPADASNSLLPLNCVLASVELMRCPVDRRCMDVCSIALAEVEALAARSEATLVPITAMWNSLVGYWHLTAAPPGRKAELPCWDTAGRGPNLRNLSGRQGGHYWSSLSTPCWLWLAWLSIAVEAWLRICALARAVVSAEKSASVIWLFAAVRLVALVVRLFTADWSWFCAAPRPAR</sequence>
<reference evidence="1 2" key="1">
    <citation type="journal article" date="2017" name="Curr. Biol.">
        <title>Genome architecture and evolution of a unichromosomal asexual nematode.</title>
        <authorList>
            <person name="Fradin H."/>
            <person name="Zegar C."/>
            <person name="Gutwein M."/>
            <person name="Lucas J."/>
            <person name="Kovtun M."/>
            <person name="Corcoran D."/>
            <person name="Baugh L.R."/>
            <person name="Kiontke K."/>
            <person name="Gunsalus K."/>
            <person name="Fitch D.H."/>
            <person name="Piano F."/>
        </authorList>
    </citation>
    <scope>NUCLEOTIDE SEQUENCE [LARGE SCALE GENOMIC DNA]</scope>
    <source>
        <strain evidence="1">PF1309</strain>
    </source>
</reference>